<protein>
    <submittedName>
        <fullName evidence="1">Uncharacterized protein</fullName>
    </submittedName>
</protein>
<reference evidence="1" key="1">
    <citation type="journal article" date="2015" name="Nature">
        <title>Complex archaea that bridge the gap between prokaryotes and eukaryotes.</title>
        <authorList>
            <person name="Spang A."/>
            <person name="Saw J.H."/>
            <person name="Jorgensen S.L."/>
            <person name="Zaremba-Niedzwiedzka K."/>
            <person name="Martijn J."/>
            <person name="Lind A.E."/>
            <person name="van Eijk R."/>
            <person name="Schleper C."/>
            <person name="Guy L."/>
            <person name="Ettema T.J."/>
        </authorList>
    </citation>
    <scope>NUCLEOTIDE SEQUENCE</scope>
</reference>
<dbReference type="EMBL" id="LAZR01000322">
    <property type="protein sequence ID" value="KKN74641.1"/>
    <property type="molecule type" value="Genomic_DNA"/>
</dbReference>
<proteinExistence type="predicted"/>
<dbReference type="AlphaFoldDB" id="A0A0F9VMC1"/>
<sequence>MVDFLTNQGFQVFKSCNCNGGEAKFKKDGMPGIVIFIRKRFQTYEILRSNEVINRGMAHHLPTEYNKLFA</sequence>
<name>A0A0F9VMC1_9ZZZZ</name>
<evidence type="ECO:0000313" key="1">
    <source>
        <dbReference type="EMBL" id="KKN74641.1"/>
    </source>
</evidence>
<accession>A0A0F9VMC1</accession>
<comment type="caution">
    <text evidence="1">The sequence shown here is derived from an EMBL/GenBank/DDBJ whole genome shotgun (WGS) entry which is preliminary data.</text>
</comment>
<gene>
    <name evidence="1" type="ORF">LCGC14_0388430</name>
</gene>
<organism evidence="1">
    <name type="scientific">marine sediment metagenome</name>
    <dbReference type="NCBI Taxonomy" id="412755"/>
    <lineage>
        <taxon>unclassified sequences</taxon>
        <taxon>metagenomes</taxon>
        <taxon>ecological metagenomes</taxon>
    </lineage>
</organism>